<dbReference type="SUPFAM" id="SSF48452">
    <property type="entry name" value="TPR-like"/>
    <property type="match status" value="1"/>
</dbReference>
<dbReference type="Proteomes" id="UP000253919">
    <property type="component" value="Unassembled WGS sequence"/>
</dbReference>
<reference evidence="2 3" key="1">
    <citation type="submission" date="2018-04" db="EMBL/GenBank/DDBJ databases">
        <title>Adhaeribacter sp. HMF7616 genome sequencing and assembly.</title>
        <authorList>
            <person name="Kang H."/>
            <person name="Kang J."/>
            <person name="Cha I."/>
            <person name="Kim H."/>
            <person name="Joh K."/>
        </authorList>
    </citation>
    <scope>NUCLEOTIDE SEQUENCE [LARGE SCALE GENOMIC DNA]</scope>
    <source>
        <strain evidence="2 3">HMF7616</strain>
    </source>
</reference>
<dbReference type="OrthoDB" id="1017207at2"/>
<feature type="chain" id="PRO_5017066905" description="Tetratricopeptide repeat protein" evidence="1">
    <location>
        <begin position="24"/>
        <end position="161"/>
    </location>
</feature>
<dbReference type="EMBL" id="QASA01000001">
    <property type="protein sequence ID" value="RDC61478.1"/>
    <property type="molecule type" value="Genomic_DNA"/>
</dbReference>
<sequence>MNRQHYFIYLIASLLTSVGCVWACKQTTQEKPTVNSAVSPAQEIKSLYDLGYQNLTDMDTVGAVAEILLQIAQKEPDALLKGKILKAKYFWLTGSYQNAMRDGVQALALAQRTELNPELPVIYSMLGNLYKEKKNYPKALECAEKGLQAAQALKDTTNIIF</sequence>
<accession>A0A369QGR6</accession>
<dbReference type="Gene3D" id="1.25.40.10">
    <property type="entry name" value="Tetratricopeptide repeat domain"/>
    <property type="match status" value="1"/>
</dbReference>
<dbReference type="SMART" id="SM00028">
    <property type="entry name" value="TPR"/>
    <property type="match status" value="2"/>
</dbReference>
<keyword evidence="1" id="KW-0732">Signal</keyword>
<dbReference type="AlphaFoldDB" id="A0A369QGR6"/>
<dbReference type="InterPro" id="IPR011990">
    <property type="entry name" value="TPR-like_helical_dom_sf"/>
</dbReference>
<dbReference type="InterPro" id="IPR019734">
    <property type="entry name" value="TPR_rpt"/>
</dbReference>
<dbReference type="PROSITE" id="PS51257">
    <property type="entry name" value="PROKAR_LIPOPROTEIN"/>
    <property type="match status" value="1"/>
</dbReference>
<gene>
    <name evidence="2" type="ORF">AHMF7616_00057</name>
</gene>
<proteinExistence type="predicted"/>
<dbReference type="RefSeq" id="WP_115371064.1">
    <property type="nucleotide sequence ID" value="NZ_QASA01000001.1"/>
</dbReference>
<keyword evidence="3" id="KW-1185">Reference proteome</keyword>
<evidence type="ECO:0000256" key="1">
    <source>
        <dbReference type="SAM" id="SignalP"/>
    </source>
</evidence>
<organism evidence="2 3">
    <name type="scientific">Adhaeribacter pallidiroseus</name>
    <dbReference type="NCBI Taxonomy" id="2072847"/>
    <lineage>
        <taxon>Bacteria</taxon>
        <taxon>Pseudomonadati</taxon>
        <taxon>Bacteroidota</taxon>
        <taxon>Cytophagia</taxon>
        <taxon>Cytophagales</taxon>
        <taxon>Hymenobacteraceae</taxon>
        <taxon>Adhaeribacter</taxon>
    </lineage>
</organism>
<protein>
    <recommendedName>
        <fullName evidence="4">Tetratricopeptide repeat protein</fullName>
    </recommendedName>
</protein>
<name>A0A369QGR6_9BACT</name>
<feature type="signal peptide" evidence="1">
    <location>
        <begin position="1"/>
        <end position="23"/>
    </location>
</feature>
<evidence type="ECO:0000313" key="2">
    <source>
        <dbReference type="EMBL" id="RDC61478.1"/>
    </source>
</evidence>
<evidence type="ECO:0008006" key="4">
    <source>
        <dbReference type="Google" id="ProtNLM"/>
    </source>
</evidence>
<comment type="caution">
    <text evidence="2">The sequence shown here is derived from an EMBL/GenBank/DDBJ whole genome shotgun (WGS) entry which is preliminary data.</text>
</comment>
<evidence type="ECO:0000313" key="3">
    <source>
        <dbReference type="Proteomes" id="UP000253919"/>
    </source>
</evidence>